<comment type="similarity">
    <text evidence="3">Belongs to the LptF/LptG family.</text>
</comment>
<feature type="transmembrane region" description="Helical" evidence="9">
    <location>
        <begin position="64"/>
        <end position="81"/>
    </location>
</feature>
<comment type="subunit">
    <text evidence="8">Component of the lipopolysaccharide transport and assembly complex. The LptBFG transporter is composed of two ATP-binding proteins (LptB) and two transmembrane proteins (LptF and LptG).</text>
</comment>
<evidence type="ECO:0000256" key="3">
    <source>
        <dbReference type="ARBA" id="ARBA00007725"/>
    </source>
</evidence>
<evidence type="ECO:0000256" key="5">
    <source>
        <dbReference type="ARBA" id="ARBA00022692"/>
    </source>
</evidence>
<dbReference type="NCBIfam" id="TIGR04408">
    <property type="entry name" value="LptG_lptG"/>
    <property type="match status" value="1"/>
</dbReference>
<evidence type="ECO:0000256" key="6">
    <source>
        <dbReference type="ARBA" id="ARBA00022989"/>
    </source>
</evidence>
<evidence type="ECO:0000256" key="2">
    <source>
        <dbReference type="ARBA" id="ARBA00004651"/>
    </source>
</evidence>
<comment type="function">
    <text evidence="1">Part of the ABC transporter complex LptBFG involved in the translocation of lipopolysaccharide (LPS) from the inner membrane to the outer membrane.</text>
</comment>
<evidence type="ECO:0000256" key="4">
    <source>
        <dbReference type="ARBA" id="ARBA00022475"/>
    </source>
</evidence>
<dbReference type="Pfam" id="PF03739">
    <property type="entry name" value="LptF_LptG"/>
    <property type="match status" value="1"/>
</dbReference>
<evidence type="ECO:0000256" key="9">
    <source>
        <dbReference type="SAM" id="Phobius"/>
    </source>
</evidence>
<keyword evidence="5 9" id="KW-0812">Transmembrane</keyword>
<proteinExistence type="inferred from homology"/>
<dbReference type="EMBL" id="JBHSUC010000017">
    <property type="protein sequence ID" value="MFC6362950.1"/>
    <property type="molecule type" value="Genomic_DNA"/>
</dbReference>
<feature type="transmembrane region" description="Helical" evidence="9">
    <location>
        <begin position="302"/>
        <end position="324"/>
    </location>
</feature>
<feature type="transmembrane region" description="Helical" evidence="9">
    <location>
        <begin position="330"/>
        <end position="348"/>
    </location>
</feature>
<evidence type="ECO:0000256" key="8">
    <source>
        <dbReference type="ARBA" id="ARBA00026081"/>
    </source>
</evidence>
<comment type="caution">
    <text evidence="10">The sequence shown here is derived from an EMBL/GenBank/DDBJ whole genome shotgun (WGS) entry which is preliminary data.</text>
</comment>
<dbReference type="RefSeq" id="WP_343876583.1">
    <property type="nucleotide sequence ID" value="NZ_BAAAFW010000008.1"/>
</dbReference>
<evidence type="ECO:0000313" key="10">
    <source>
        <dbReference type="EMBL" id="MFC6362950.1"/>
    </source>
</evidence>
<dbReference type="PANTHER" id="PTHR33529">
    <property type="entry name" value="SLR0882 PROTEIN-RELATED"/>
    <property type="match status" value="1"/>
</dbReference>
<feature type="transmembrane region" description="Helical" evidence="9">
    <location>
        <begin position="93"/>
        <end position="117"/>
    </location>
</feature>
<dbReference type="InterPro" id="IPR030923">
    <property type="entry name" value="LptG"/>
</dbReference>
<evidence type="ECO:0000256" key="7">
    <source>
        <dbReference type="ARBA" id="ARBA00023136"/>
    </source>
</evidence>
<keyword evidence="6 9" id="KW-1133">Transmembrane helix</keyword>
<dbReference type="PANTHER" id="PTHR33529:SF2">
    <property type="entry name" value="LIPOPOLYSACCHARIDE EXPORT SYSTEM PERMEASE PROTEIN LPTG"/>
    <property type="match status" value="1"/>
</dbReference>
<organism evidence="10 11">
    <name type="scientific">Tatumella punctata</name>
    <dbReference type="NCBI Taxonomy" id="399969"/>
    <lineage>
        <taxon>Bacteria</taxon>
        <taxon>Pseudomonadati</taxon>
        <taxon>Pseudomonadota</taxon>
        <taxon>Gammaproteobacteria</taxon>
        <taxon>Enterobacterales</taxon>
        <taxon>Erwiniaceae</taxon>
        <taxon>Tatumella</taxon>
    </lineage>
</organism>
<gene>
    <name evidence="10" type="primary">lptG</name>
    <name evidence="10" type="ORF">ACFP73_12735</name>
</gene>
<name>A0ABW1VRP6_9GAMM</name>
<keyword evidence="11" id="KW-1185">Reference proteome</keyword>
<reference evidence="11" key="1">
    <citation type="journal article" date="2019" name="Int. J. Syst. Evol. Microbiol.">
        <title>The Global Catalogue of Microorganisms (GCM) 10K type strain sequencing project: providing services to taxonomists for standard genome sequencing and annotation.</title>
        <authorList>
            <consortium name="The Broad Institute Genomics Platform"/>
            <consortium name="The Broad Institute Genome Sequencing Center for Infectious Disease"/>
            <person name="Wu L."/>
            <person name="Ma J."/>
        </authorList>
    </citation>
    <scope>NUCLEOTIDE SEQUENCE [LARGE SCALE GENOMIC DNA]</scope>
    <source>
        <strain evidence="11">CGMCC 4.1530</strain>
    </source>
</reference>
<sequence length="356" mass="39455">MGIIERYLIRYLFFGCAASAALLLPVFSTFNLMSQLEDVTASGYRWPQALLVVVMTVPRTLVDIGPFIALLGGITGLGLLAKNQQLTAMRSAGLSVCALGRVMLLAGAMAAVISAAVDQWIAAPLQQQALVIKARAQTDLPEGKNTLWARRNNQFVTLRYPDAAGEPFDIEIFIYNPDFTLNRYCYARTATPEKNGFWTLHQVTRKQWRQGQETLNSLEQTAWQPILPAARLPDLIQPPDSFSVQQLWHYIGYLQSSGQPDNQYRISLWKKAGQPVLMVAMLLLAVPFTLNAPRASAGGRLAVGVITGLLTYISYQVVLSLGLLLSFNPLLTALLLPLSLLLLALILLRRFDRYHQ</sequence>
<feature type="transmembrane region" description="Helical" evidence="9">
    <location>
        <begin position="7"/>
        <end position="27"/>
    </location>
</feature>
<feature type="transmembrane region" description="Helical" evidence="9">
    <location>
        <begin position="272"/>
        <end position="290"/>
    </location>
</feature>
<keyword evidence="4" id="KW-1003">Cell membrane</keyword>
<evidence type="ECO:0000313" key="11">
    <source>
        <dbReference type="Proteomes" id="UP001596215"/>
    </source>
</evidence>
<evidence type="ECO:0000256" key="1">
    <source>
        <dbReference type="ARBA" id="ARBA00002265"/>
    </source>
</evidence>
<accession>A0ABW1VRP6</accession>
<dbReference type="InterPro" id="IPR005495">
    <property type="entry name" value="LptG/LptF_permease"/>
</dbReference>
<protein>
    <submittedName>
        <fullName evidence="10">LPS export ABC transporter permease LptG</fullName>
    </submittedName>
</protein>
<comment type="subcellular location">
    <subcellularLocation>
        <location evidence="2">Cell membrane</location>
        <topology evidence="2">Multi-pass membrane protein</topology>
    </subcellularLocation>
</comment>
<keyword evidence="7 9" id="KW-0472">Membrane</keyword>
<dbReference type="Proteomes" id="UP001596215">
    <property type="component" value="Unassembled WGS sequence"/>
</dbReference>